<gene>
    <name evidence="7" type="ORF">SmJEL517_g02394</name>
</gene>
<dbReference type="CDD" id="cd00200">
    <property type="entry name" value="WD40"/>
    <property type="match status" value="1"/>
</dbReference>
<dbReference type="InterPro" id="IPR001680">
    <property type="entry name" value="WD40_rpt"/>
</dbReference>
<comment type="similarity">
    <text evidence="5">Belongs to the WD repeat MORG1 family.</text>
</comment>
<evidence type="ECO:0000256" key="5">
    <source>
        <dbReference type="ARBA" id="ARBA00038145"/>
    </source>
</evidence>
<reference evidence="7 8" key="1">
    <citation type="journal article" date="2019" name="Sci. Rep.">
        <title>Comparative genomics of chytrid fungi reveal insights into the obligate biotrophic and pathogenic lifestyle of Synchytrium endobioticum.</title>
        <authorList>
            <person name="van de Vossenberg B.T.L.H."/>
            <person name="Warris S."/>
            <person name="Nguyen H.D.T."/>
            <person name="van Gent-Pelzer M.P.E."/>
            <person name="Joly D.L."/>
            <person name="van de Geest H.C."/>
            <person name="Bonants P.J.M."/>
            <person name="Smith D.S."/>
            <person name="Levesque C.A."/>
            <person name="van der Lee T.A.J."/>
        </authorList>
    </citation>
    <scope>NUCLEOTIDE SEQUENCE [LARGE SCALE GENOMIC DNA]</scope>
    <source>
        <strain evidence="7 8">JEL517</strain>
    </source>
</reference>
<feature type="repeat" description="WD" evidence="6">
    <location>
        <begin position="14"/>
        <end position="46"/>
    </location>
</feature>
<keyword evidence="3 6" id="KW-0853">WD repeat</keyword>
<dbReference type="GO" id="GO:0071013">
    <property type="term" value="C:catalytic step 2 spliceosome"/>
    <property type="evidence" value="ECO:0007669"/>
    <property type="project" value="TreeGrafter"/>
</dbReference>
<sequence length="309" mass="33949">MSLDKLPSRELRVLQGHGGPVHYIKFNKDGEYVLTACADKTVRLWNPLKGLCIKTYSGHGRDVFGICVSADNSRFASGSADKQVFLWDVGTGKPIRRFTGHHQRINCVDFNQDATVVVSGSYDATVRVWDCRAQTRLPVQVMEEAKDDIMSLQVSGHEIAVASVDGKLRVYDIRAGRVTADDIGQPVTSVCYSNDKNCLLISTLDSTVRLMDKDNGQVLNEYKGHLNKEYRVTSCLSHTDAYILSGSEDGRIVIWDLVDGSLVRILKGHDRVVSAIAYAPKMPVAVSGSIDGVVKVWTTPEVFASLGKS</sequence>
<dbReference type="STRING" id="1806994.A0A507CAK7"/>
<dbReference type="PROSITE" id="PS50082">
    <property type="entry name" value="WD_REPEATS_2"/>
    <property type="match status" value="5"/>
</dbReference>
<evidence type="ECO:0000256" key="4">
    <source>
        <dbReference type="ARBA" id="ARBA00022737"/>
    </source>
</evidence>
<evidence type="ECO:0000313" key="8">
    <source>
        <dbReference type="Proteomes" id="UP000319731"/>
    </source>
</evidence>
<dbReference type="AlphaFoldDB" id="A0A507CAK7"/>
<dbReference type="Gene3D" id="2.130.10.10">
    <property type="entry name" value="YVTN repeat-like/Quinoprotein amine dehydrogenase"/>
    <property type="match status" value="2"/>
</dbReference>
<dbReference type="EMBL" id="QEAO01000010">
    <property type="protein sequence ID" value="TPX35046.1"/>
    <property type="molecule type" value="Genomic_DNA"/>
</dbReference>
<name>A0A507CAK7_9FUNG</name>
<keyword evidence="8" id="KW-1185">Reference proteome</keyword>
<dbReference type="Proteomes" id="UP000319731">
    <property type="component" value="Unassembled WGS sequence"/>
</dbReference>
<dbReference type="GO" id="GO:0005737">
    <property type="term" value="C:cytoplasm"/>
    <property type="evidence" value="ECO:0007669"/>
    <property type="project" value="UniProtKB-SubCell"/>
</dbReference>
<dbReference type="GO" id="GO:0000398">
    <property type="term" value="P:mRNA splicing, via spliceosome"/>
    <property type="evidence" value="ECO:0007669"/>
    <property type="project" value="TreeGrafter"/>
</dbReference>
<feature type="repeat" description="WD" evidence="6">
    <location>
        <begin position="98"/>
        <end position="139"/>
    </location>
</feature>
<keyword evidence="4" id="KW-0677">Repeat</keyword>
<evidence type="ECO:0000256" key="1">
    <source>
        <dbReference type="ARBA" id="ARBA00004496"/>
    </source>
</evidence>
<dbReference type="InterPro" id="IPR019775">
    <property type="entry name" value="WD40_repeat_CS"/>
</dbReference>
<protein>
    <submittedName>
        <fullName evidence="7">Uncharacterized protein</fullName>
    </submittedName>
</protein>
<dbReference type="InterPro" id="IPR051980">
    <property type="entry name" value="WD_repeat_MORG1"/>
</dbReference>
<dbReference type="SMART" id="SM00320">
    <property type="entry name" value="WD40"/>
    <property type="match status" value="7"/>
</dbReference>
<dbReference type="PANTHER" id="PTHR22842">
    <property type="entry name" value="WD40 REPEAT PROTEIN"/>
    <property type="match status" value="1"/>
</dbReference>
<evidence type="ECO:0000313" key="7">
    <source>
        <dbReference type="EMBL" id="TPX35046.1"/>
    </source>
</evidence>
<feature type="repeat" description="WD" evidence="6">
    <location>
        <begin position="242"/>
        <end position="265"/>
    </location>
</feature>
<organism evidence="7 8">
    <name type="scientific">Synchytrium microbalum</name>
    <dbReference type="NCBI Taxonomy" id="1806994"/>
    <lineage>
        <taxon>Eukaryota</taxon>
        <taxon>Fungi</taxon>
        <taxon>Fungi incertae sedis</taxon>
        <taxon>Chytridiomycota</taxon>
        <taxon>Chytridiomycota incertae sedis</taxon>
        <taxon>Chytridiomycetes</taxon>
        <taxon>Synchytriales</taxon>
        <taxon>Synchytriaceae</taxon>
        <taxon>Synchytrium</taxon>
    </lineage>
</organism>
<proteinExistence type="inferred from homology"/>
<comment type="subcellular location">
    <subcellularLocation>
        <location evidence="1">Cytoplasm</location>
    </subcellularLocation>
</comment>
<dbReference type="RefSeq" id="XP_031025631.1">
    <property type="nucleotide sequence ID" value="XM_031168322.1"/>
</dbReference>
<dbReference type="GeneID" id="42003619"/>
<dbReference type="PROSITE" id="PS00678">
    <property type="entry name" value="WD_REPEATS_1"/>
    <property type="match status" value="1"/>
</dbReference>
<keyword evidence="2" id="KW-0963">Cytoplasm</keyword>
<dbReference type="Pfam" id="PF00400">
    <property type="entry name" value="WD40"/>
    <property type="match status" value="6"/>
</dbReference>
<feature type="repeat" description="WD" evidence="6">
    <location>
        <begin position="266"/>
        <end position="297"/>
    </location>
</feature>
<evidence type="ECO:0000256" key="6">
    <source>
        <dbReference type="PROSITE-ProRule" id="PRU00221"/>
    </source>
</evidence>
<dbReference type="InterPro" id="IPR036322">
    <property type="entry name" value="WD40_repeat_dom_sf"/>
</dbReference>
<dbReference type="OrthoDB" id="1068471at2759"/>
<accession>A0A507CAK7</accession>
<dbReference type="InterPro" id="IPR020472">
    <property type="entry name" value="WD40_PAC1"/>
</dbReference>
<evidence type="ECO:0000256" key="3">
    <source>
        <dbReference type="ARBA" id="ARBA00022574"/>
    </source>
</evidence>
<evidence type="ECO:0000256" key="2">
    <source>
        <dbReference type="ARBA" id="ARBA00022490"/>
    </source>
</evidence>
<dbReference type="SUPFAM" id="SSF50978">
    <property type="entry name" value="WD40 repeat-like"/>
    <property type="match status" value="1"/>
</dbReference>
<comment type="caution">
    <text evidence="7">The sequence shown here is derived from an EMBL/GenBank/DDBJ whole genome shotgun (WGS) entry which is preliminary data.</text>
</comment>
<dbReference type="PROSITE" id="PS50294">
    <property type="entry name" value="WD_REPEATS_REGION"/>
    <property type="match status" value="4"/>
</dbReference>
<dbReference type="PANTHER" id="PTHR22842:SF3">
    <property type="entry name" value="WD REPEAT DOMAIN-CONTAINING PROTEIN 83"/>
    <property type="match status" value="1"/>
</dbReference>
<dbReference type="InterPro" id="IPR015943">
    <property type="entry name" value="WD40/YVTN_repeat-like_dom_sf"/>
</dbReference>
<feature type="repeat" description="WD" evidence="6">
    <location>
        <begin position="56"/>
        <end position="97"/>
    </location>
</feature>
<dbReference type="PRINTS" id="PR00320">
    <property type="entry name" value="GPROTEINBRPT"/>
</dbReference>